<sequence>MHYIVIWGDSDIPRVLFQEEHPAVGDGTVATTQRNWRITGQETAARRLQLQLQRRTDSNNSGAVSVVLQLQTNVSSQATDILKDWLKNMYGSDSMITNIWNTTMIKMNCCGCVNDTDFLGSKFEAQNQGNLPPSCCMTDIGPCSRAEAEHRLVKVS</sequence>
<evidence type="ECO:0000313" key="2">
    <source>
        <dbReference type="Proteomes" id="UP000283210"/>
    </source>
</evidence>
<dbReference type="Gene3D" id="1.10.1450.10">
    <property type="entry name" value="Tetraspanin"/>
    <property type="match status" value="1"/>
</dbReference>
<dbReference type="Proteomes" id="UP000283210">
    <property type="component" value="Chromosome 4"/>
</dbReference>
<reference evidence="1 2" key="2">
    <citation type="submission" date="2019-01" db="EMBL/GenBank/DDBJ databases">
        <title>A chromosome length genome reference of the Java medaka (oryzias javanicus).</title>
        <authorList>
            <person name="Herpin A."/>
            <person name="Takehana Y."/>
            <person name="Naruse K."/>
            <person name="Ansai S."/>
            <person name="Kawaguchi M."/>
        </authorList>
    </citation>
    <scope>NUCLEOTIDE SEQUENCE [LARGE SCALE GENOMIC DNA]</scope>
    <source>
        <strain evidence="1">RS831</strain>
        <tissue evidence="1">Whole body</tissue>
    </source>
</reference>
<protein>
    <submittedName>
        <fullName evidence="1">Uncharacterized protein</fullName>
    </submittedName>
</protein>
<dbReference type="AlphaFoldDB" id="A0A437DFU3"/>
<dbReference type="SUPFAM" id="SSF48652">
    <property type="entry name" value="Tetraspanin"/>
    <property type="match status" value="1"/>
</dbReference>
<gene>
    <name evidence="1" type="ORF">OJAV_G00034210</name>
</gene>
<dbReference type="OrthoDB" id="6134317at2759"/>
<dbReference type="EMBL" id="CM012440">
    <property type="protein sequence ID" value="RVE73690.1"/>
    <property type="molecule type" value="Genomic_DNA"/>
</dbReference>
<evidence type="ECO:0000313" key="1">
    <source>
        <dbReference type="EMBL" id="RVE73690.1"/>
    </source>
</evidence>
<dbReference type="InterPro" id="IPR008952">
    <property type="entry name" value="Tetraspanin_EC2_sf"/>
</dbReference>
<accession>A0A437DFU3</accession>
<keyword evidence="2" id="KW-1185">Reference proteome</keyword>
<dbReference type="GO" id="GO:0016020">
    <property type="term" value="C:membrane"/>
    <property type="evidence" value="ECO:0007669"/>
    <property type="project" value="InterPro"/>
</dbReference>
<reference evidence="1 2" key="1">
    <citation type="submission" date="2018-11" db="EMBL/GenBank/DDBJ databases">
        <authorList>
            <person name="Lopez-Roques C."/>
            <person name="Donnadieu C."/>
            <person name="Bouchez O."/>
            <person name="Klopp C."/>
            <person name="Cabau C."/>
            <person name="Zahm M."/>
        </authorList>
    </citation>
    <scope>NUCLEOTIDE SEQUENCE [LARGE SCALE GENOMIC DNA]</scope>
    <source>
        <strain evidence="1">RS831</strain>
        <tissue evidence="1">Whole body</tissue>
    </source>
</reference>
<organism evidence="1 2">
    <name type="scientific">Oryzias javanicus</name>
    <name type="common">Javanese ricefish</name>
    <name type="synonym">Aplocheilus javanicus</name>
    <dbReference type="NCBI Taxonomy" id="123683"/>
    <lineage>
        <taxon>Eukaryota</taxon>
        <taxon>Metazoa</taxon>
        <taxon>Chordata</taxon>
        <taxon>Craniata</taxon>
        <taxon>Vertebrata</taxon>
        <taxon>Euteleostomi</taxon>
        <taxon>Actinopterygii</taxon>
        <taxon>Neopterygii</taxon>
        <taxon>Teleostei</taxon>
        <taxon>Neoteleostei</taxon>
        <taxon>Acanthomorphata</taxon>
        <taxon>Ovalentaria</taxon>
        <taxon>Atherinomorphae</taxon>
        <taxon>Beloniformes</taxon>
        <taxon>Adrianichthyidae</taxon>
        <taxon>Oryziinae</taxon>
        <taxon>Oryzias</taxon>
    </lineage>
</organism>
<name>A0A437DFU3_ORYJA</name>
<proteinExistence type="predicted"/>